<dbReference type="InterPro" id="IPR029058">
    <property type="entry name" value="AB_hydrolase_fold"/>
</dbReference>
<dbReference type="KEGG" id="naf:GQ61_02940"/>
<sequence>MKHFLKKIFFILILNILIFVPTLTLASYIKRTEFYPLEDLDDQSPPLHIVAKTSIQKKYPDHFVEFAAATTTNPEDGSNLFLYKTTSPRTLRNTLVLFMSPENICSLHDETINFYDFLDFSITEENIVWTGRSETQSNKLMVYKYNYKDHTNISMDLETDLSFDRIFFNFLRKTVGGAYRYDNGFIKFFLKTTQKGWVEIQSIPSDTYQIPKLSFEASAPHSALFQHESNRLIYDINTGESFPSVGAFPLISTKNAVSFSRYEDPFFCFDEFKHGKRKWFGSSLFMHVFNALVKILEIRLKTKDFYFTHLEPNVSYPWQFEISLQEGMAIAGQYTLETNEISLSRESLISFDSEKFSPLEYSSFQWTINPSNKFGRHKLSSTDLYDVFIAKPKKGEAPYPTVLIPHGGPRAHDVLQNDLETQHLTSRGYMVVKTNFPGSDDSKENWKRGHGEWGRQMQTYLYDLMTHFITQGLTNPENTAILGCSYGGYTALLGSMYKPDLHSPFKGFQCAISLCGISNPLLLLDQVPLDSDRSDLNNVLSIAPNFRFGESLNADDINDFKAVSPVHQAHQVKIPLLMMQGGLDVQVTPNHGDLMSQALKEAGIAHTYLKFPQEGHTWENNFVKRLSLYLIEAFLGKHLKGGVFEPLDPNEVKEANYQIVEDNGIFESLSSSSPSH</sequence>
<dbReference type="STRING" id="1414854.GQ61_02940"/>
<evidence type="ECO:0000256" key="1">
    <source>
        <dbReference type="ARBA" id="ARBA00022801"/>
    </source>
</evidence>
<dbReference type="SUPFAM" id="SSF53474">
    <property type="entry name" value="alpha/beta-Hydrolases"/>
    <property type="match status" value="1"/>
</dbReference>
<keyword evidence="1" id="KW-0378">Hydrolase</keyword>
<dbReference type="PANTHER" id="PTHR42776">
    <property type="entry name" value="SERINE PEPTIDASE S9 FAMILY MEMBER"/>
    <property type="match status" value="1"/>
</dbReference>
<protein>
    <recommendedName>
        <fullName evidence="2">Peptidase S9 prolyl oligopeptidase catalytic domain-containing protein</fullName>
    </recommendedName>
</protein>
<dbReference type="GO" id="GO:0006508">
    <property type="term" value="P:proteolysis"/>
    <property type="evidence" value="ECO:0007669"/>
    <property type="project" value="InterPro"/>
</dbReference>
<dbReference type="Proteomes" id="UP000237351">
    <property type="component" value="Chromosome"/>
</dbReference>
<dbReference type="GO" id="GO:0004252">
    <property type="term" value="F:serine-type endopeptidase activity"/>
    <property type="evidence" value="ECO:0007669"/>
    <property type="project" value="TreeGrafter"/>
</dbReference>
<feature type="domain" description="Peptidase S9 prolyl oligopeptidase catalytic" evidence="2">
    <location>
        <begin position="419"/>
        <end position="640"/>
    </location>
</feature>
<evidence type="ECO:0000313" key="4">
    <source>
        <dbReference type="Proteomes" id="UP000237351"/>
    </source>
</evidence>
<organism evidence="3 4">
    <name type="scientific">Candidatus Nucleicultrix amoebiphila FS5</name>
    <dbReference type="NCBI Taxonomy" id="1414854"/>
    <lineage>
        <taxon>Bacteria</taxon>
        <taxon>Pseudomonadati</taxon>
        <taxon>Pseudomonadota</taxon>
        <taxon>Alphaproteobacteria</taxon>
        <taxon>Holosporales</taxon>
        <taxon>Candidatus Nucleicultricaceae</taxon>
        <taxon>Candidatus Nucleicultrix</taxon>
    </lineage>
</organism>
<keyword evidence="4" id="KW-1185">Reference proteome</keyword>
<evidence type="ECO:0000259" key="2">
    <source>
        <dbReference type="Pfam" id="PF00326"/>
    </source>
</evidence>
<dbReference type="AlphaFoldDB" id="A0A1W6N3J3"/>
<gene>
    <name evidence="3" type="ORF">GQ61_02940</name>
</gene>
<dbReference type="PANTHER" id="PTHR42776:SF27">
    <property type="entry name" value="DIPEPTIDYL PEPTIDASE FAMILY MEMBER 6"/>
    <property type="match status" value="1"/>
</dbReference>
<dbReference type="OrthoDB" id="128799at2"/>
<dbReference type="RefSeq" id="WP_085783847.1">
    <property type="nucleotide sequence ID" value="NZ_CP008743.1"/>
</dbReference>
<dbReference type="Gene3D" id="3.40.50.1820">
    <property type="entry name" value="alpha/beta hydrolase"/>
    <property type="match status" value="1"/>
</dbReference>
<reference evidence="3 4" key="1">
    <citation type="submission" date="2014-06" db="EMBL/GenBank/DDBJ databases">
        <title>The genome of the endonuclear symbiont Nucleicultrix amoebiphila.</title>
        <authorList>
            <person name="Schulz F."/>
            <person name="Horn M."/>
        </authorList>
    </citation>
    <scope>NUCLEOTIDE SEQUENCE [LARGE SCALE GENOMIC DNA]</scope>
    <source>
        <strain evidence="3 4">FS5</strain>
    </source>
</reference>
<dbReference type="InterPro" id="IPR001375">
    <property type="entry name" value="Peptidase_S9_cat"/>
</dbReference>
<evidence type="ECO:0000313" key="3">
    <source>
        <dbReference type="EMBL" id="ARN84450.1"/>
    </source>
</evidence>
<dbReference type="EMBL" id="CP008743">
    <property type="protein sequence ID" value="ARN84450.1"/>
    <property type="molecule type" value="Genomic_DNA"/>
</dbReference>
<name>A0A1W6N3J3_9PROT</name>
<accession>A0A1W6N3J3</accession>
<proteinExistence type="predicted"/>
<dbReference type="Pfam" id="PF00326">
    <property type="entry name" value="Peptidase_S9"/>
    <property type="match status" value="1"/>
</dbReference>